<feature type="transmembrane region" description="Helical" evidence="6">
    <location>
        <begin position="103"/>
        <end position="130"/>
    </location>
</feature>
<dbReference type="PIRSF" id="PIRSF006648">
    <property type="entry name" value="DrrB"/>
    <property type="match status" value="1"/>
</dbReference>
<organism evidence="8 9">
    <name type="scientific">Tsukamurella pseudospumae</name>
    <dbReference type="NCBI Taxonomy" id="239498"/>
    <lineage>
        <taxon>Bacteria</taxon>
        <taxon>Bacillati</taxon>
        <taxon>Actinomycetota</taxon>
        <taxon>Actinomycetes</taxon>
        <taxon>Mycobacteriales</taxon>
        <taxon>Tsukamurellaceae</taxon>
        <taxon>Tsukamurella</taxon>
    </lineage>
</organism>
<keyword evidence="5" id="KW-0046">Antibiotic resistance</keyword>
<dbReference type="GO" id="GO:0140359">
    <property type="term" value="F:ABC-type transporter activity"/>
    <property type="evidence" value="ECO:0007669"/>
    <property type="project" value="InterPro"/>
</dbReference>
<evidence type="ECO:0000256" key="6">
    <source>
        <dbReference type="SAM" id="Phobius"/>
    </source>
</evidence>
<dbReference type="EMBL" id="LSRF01000057">
    <property type="protein sequence ID" value="KXP05086.1"/>
    <property type="molecule type" value="Genomic_DNA"/>
</dbReference>
<feature type="transmembrane region" description="Helical" evidence="6">
    <location>
        <begin position="26"/>
        <end position="44"/>
    </location>
</feature>
<evidence type="ECO:0000256" key="1">
    <source>
        <dbReference type="ARBA" id="ARBA00004141"/>
    </source>
</evidence>
<evidence type="ECO:0000259" key="7">
    <source>
        <dbReference type="Pfam" id="PF01061"/>
    </source>
</evidence>
<dbReference type="InterPro" id="IPR000412">
    <property type="entry name" value="ABC_2_transport"/>
</dbReference>
<dbReference type="AlphaFoldDB" id="A0A138A3S0"/>
<dbReference type="InterPro" id="IPR051784">
    <property type="entry name" value="Nod_factor_ABC_transporter"/>
</dbReference>
<accession>A0A138A3S0</accession>
<protein>
    <submittedName>
        <fullName evidence="8">ABC transporter</fullName>
    </submittedName>
</protein>
<keyword evidence="3 6" id="KW-1133">Transmembrane helix</keyword>
<keyword evidence="4 6" id="KW-0472">Membrane</keyword>
<sequence>MTTAVAGLTPRFLALDIRRQLRNRQTLIITTVLPVILYLALFRQKGVDVRFAHGDFASWMAAGLALYGAASAATTTAAQVAVERSTGWVRTVQLTPLRPAGYLASKVIGALTVAAVPVVVIAALALATGAQVETGAFAAALLIAWLGSAVFGALGLALGLALRPEIVMHVPGLLLTVLAFAGNVFLPLSGWALTAAQFTPMYGVATLARYPITGGWQFSGAHVSPLVAVVNTIVWFAVFAGLGALAYRRSAAR</sequence>
<dbReference type="GO" id="GO:0043190">
    <property type="term" value="C:ATP-binding cassette (ABC) transporter complex"/>
    <property type="evidence" value="ECO:0007669"/>
    <property type="project" value="InterPro"/>
</dbReference>
<evidence type="ECO:0000256" key="5">
    <source>
        <dbReference type="ARBA" id="ARBA00023251"/>
    </source>
</evidence>
<name>A0A138A3S0_9ACTN</name>
<proteinExistence type="predicted"/>
<feature type="transmembrane region" description="Helical" evidence="6">
    <location>
        <begin position="173"/>
        <end position="193"/>
    </location>
</feature>
<gene>
    <name evidence="8" type="ORF">AXK60_13080</name>
</gene>
<evidence type="ECO:0000256" key="3">
    <source>
        <dbReference type="ARBA" id="ARBA00022989"/>
    </source>
</evidence>
<dbReference type="PANTHER" id="PTHR43229:SF2">
    <property type="entry name" value="NODULATION PROTEIN J"/>
    <property type="match status" value="1"/>
</dbReference>
<evidence type="ECO:0000256" key="4">
    <source>
        <dbReference type="ARBA" id="ARBA00023136"/>
    </source>
</evidence>
<dbReference type="PANTHER" id="PTHR43229">
    <property type="entry name" value="NODULATION PROTEIN J"/>
    <property type="match status" value="1"/>
</dbReference>
<feature type="domain" description="ABC-2 type transporter transmembrane" evidence="7">
    <location>
        <begin position="17"/>
        <end position="189"/>
    </location>
</feature>
<dbReference type="GO" id="GO:0046677">
    <property type="term" value="P:response to antibiotic"/>
    <property type="evidence" value="ECO:0007669"/>
    <property type="project" value="UniProtKB-KW"/>
</dbReference>
<dbReference type="OrthoDB" id="63188at2"/>
<comment type="subcellular location">
    <subcellularLocation>
        <location evidence="1">Membrane</location>
        <topology evidence="1">Multi-pass membrane protein</topology>
    </subcellularLocation>
</comment>
<reference evidence="9" key="1">
    <citation type="submission" date="2016-02" db="EMBL/GenBank/DDBJ databases">
        <authorList>
            <person name="Wen L."/>
            <person name="He K."/>
            <person name="Yang H."/>
        </authorList>
    </citation>
    <scope>NUCLEOTIDE SEQUENCE [LARGE SCALE GENOMIC DNA]</scope>
    <source>
        <strain evidence="9">JCM 15929</strain>
    </source>
</reference>
<evidence type="ECO:0000256" key="2">
    <source>
        <dbReference type="ARBA" id="ARBA00022692"/>
    </source>
</evidence>
<dbReference type="Proteomes" id="UP000070258">
    <property type="component" value="Unassembled WGS sequence"/>
</dbReference>
<keyword evidence="2 6" id="KW-0812">Transmembrane</keyword>
<evidence type="ECO:0000313" key="9">
    <source>
        <dbReference type="Proteomes" id="UP000070258"/>
    </source>
</evidence>
<dbReference type="InterPro" id="IPR013525">
    <property type="entry name" value="ABC2_TM"/>
</dbReference>
<evidence type="ECO:0000313" key="8">
    <source>
        <dbReference type="EMBL" id="KXP05086.1"/>
    </source>
</evidence>
<dbReference type="Pfam" id="PF01061">
    <property type="entry name" value="ABC2_membrane"/>
    <property type="match status" value="1"/>
</dbReference>
<feature type="transmembrane region" description="Helical" evidence="6">
    <location>
        <begin position="56"/>
        <end position="82"/>
    </location>
</feature>
<dbReference type="STRING" id="239498.AXK60_13080"/>
<dbReference type="RefSeq" id="WP_068573160.1">
    <property type="nucleotide sequence ID" value="NZ_LSRF01000057.1"/>
</dbReference>
<feature type="transmembrane region" description="Helical" evidence="6">
    <location>
        <begin position="136"/>
        <end position="161"/>
    </location>
</feature>
<feature type="transmembrane region" description="Helical" evidence="6">
    <location>
        <begin position="226"/>
        <end position="247"/>
    </location>
</feature>
<comment type="caution">
    <text evidence="8">The sequence shown here is derived from an EMBL/GenBank/DDBJ whole genome shotgun (WGS) entry which is preliminary data.</text>
</comment>